<comment type="caution">
    <text evidence="2">The sequence shown here is derived from an EMBL/GenBank/DDBJ whole genome shotgun (WGS) entry which is preliminary data.</text>
</comment>
<name>A0AA38FHF7_TAXCH</name>
<keyword evidence="1" id="KW-0175">Coiled coil</keyword>
<organism evidence="2 3">
    <name type="scientific">Taxus chinensis</name>
    <name type="common">Chinese yew</name>
    <name type="synonym">Taxus wallichiana var. chinensis</name>
    <dbReference type="NCBI Taxonomy" id="29808"/>
    <lineage>
        <taxon>Eukaryota</taxon>
        <taxon>Viridiplantae</taxon>
        <taxon>Streptophyta</taxon>
        <taxon>Embryophyta</taxon>
        <taxon>Tracheophyta</taxon>
        <taxon>Spermatophyta</taxon>
        <taxon>Pinopsida</taxon>
        <taxon>Pinidae</taxon>
        <taxon>Conifers II</taxon>
        <taxon>Cupressales</taxon>
        <taxon>Taxaceae</taxon>
        <taxon>Taxus</taxon>
    </lineage>
</organism>
<gene>
    <name evidence="2" type="ORF">KI387_014681</name>
</gene>
<dbReference type="Proteomes" id="UP000824469">
    <property type="component" value="Unassembled WGS sequence"/>
</dbReference>
<dbReference type="EMBL" id="JAHRHJ020000009">
    <property type="protein sequence ID" value="KAH9303098.1"/>
    <property type="molecule type" value="Genomic_DNA"/>
</dbReference>
<feature type="non-terminal residue" evidence="2">
    <location>
        <position position="92"/>
    </location>
</feature>
<feature type="coiled-coil region" evidence="1">
    <location>
        <begin position="46"/>
        <end position="80"/>
    </location>
</feature>
<reference evidence="2 3" key="1">
    <citation type="journal article" date="2021" name="Nat. Plants">
        <title>The Taxus genome provides insights into paclitaxel biosynthesis.</title>
        <authorList>
            <person name="Xiong X."/>
            <person name="Gou J."/>
            <person name="Liao Q."/>
            <person name="Li Y."/>
            <person name="Zhou Q."/>
            <person name="Bi G."/>
            <person name="Li C."/>
            <person name="Du R."/>
            <person name="Wang X."/>
            <person name="Sun T."/>
            <person name="Guo L."/>
            <person name="Liang H."/>
            <person name="Lu P."/>
            <person name="Wu Y."/>
            <person name="Zhang Z."/>
            <person name="Ro D.K."/>
            <person name="Shang Y."/>
            <person name="Huang S."/>
            <person name="Yan J."/>
        </authorList>
    </citation>
    <scope>NUCLEOTIDE SEQUENCE [LARGE SCALE GENOMIC DNA]</scope>
    <source>
        <strain evidence="2">Ta-2019</strain>
    </source>
</reference>
<dbReference type="AlphaFoldDB" id="A0AA38FHF7"/>
<keyword evidence="3" id="KW-1185">Reference proteome</keyword>
<accession>A0AA38FHF7</accession>
<protein>
    <submittedName>
        <fullName evidence="2">Uncharacterized protein</fullName>
    </submittedName>
</protein>
<feature type="non-terminal residue" evidence="2">
    <location>
        <position position="1"/>
    </location>
</feature>
<evidence type="ECO:0000313" key="2">
    <source>
        <dbReference type="EMBL" id="KAH9303098.1"/>
    </source>
</evidence>
<evidence type="ECO:0000256" key="1">
    <source>
        <dbReference type="SAM" id="Coils"/>
    </source>
</evidence>
<sequence>FEVCQKALITLRESKGDNPLVNSQELIDEQVCNALNKVALETEARLFTQNENIRDLEGKLDKKEEELAKMARSLKHEELISAQLRHELKEEK</sequence>
<evidence type="ECO:0000313" key="3">
    <source>
        <dbReference type="Proteomes" id="UP000824469"/>
    </source>
</evidence>
<proteinExistence type="predicted"/>